<evidence type="ECO:0000259" key="7">
    <source>
        <dbReference type="PROSITE" id="PS51847"/>
    </source>
</evidence>
<feature type="region of interest" description="Disordered" evidence="6">
    <location>
        <begin position="359"/>
        <end position="403"/>
    </location>
</feature>
<feature type="domain" description="SMP-LTD" evidence="7">
    <location>
        <begin position="828"/>
        <end position="1031"/>
    </location>
</feature>
<feature type="compositionally biased region" description="Acidic residues" evidence="6">
    <location>
        <begin position="580"/>
        <end position="597"/>
    </location>
</feature>
<name>B8BYE6_THAPS</name>
<feature type="region of interest" description="Disordered" evidence="6">
    <location>
        <begin position="1"/>
        <end position="39"/>
    </location>
</feature>
<dbReference type="PROSITE" id="PS51847">
    <property type="entry name" value="SMP"/>
    <property type="match status" value="1"/>
</dbReference>
<proteinExistence type="predicted"/>
<reference evidence="8 9" key="2">
    <citation type="journal article" date="2008" name="Nature">
        <title>The Phaeodactylum genome reveals the evolutionary history of diatom genomes.</title>
        <authorList>
            <person name="Bowler C."/>
            <person name="Allen A.E."/>
            <person name="Badger J.H."/>
            <person name="Grimwood J."/>
            <person name="Jabbari K."/>
            <person name="Kuo A."/>
            <person name="Maheswari U."/>
            <person name="Martens C."/>
            <person name="Maumus F."/>
            <person name="Otillar R.P."/>
            <person name="Rayko E."/>
            <person name="Salamov A."/>
            <person name="Vandepoele K."/>
            <person name="Beszteri B."/>
            <person name="Gruber A."/>
            <person name="Heijde M."/>
            <person name="Katinka M."/>
            <person name="Mock T."/>
            <person name="Valentin K."/>
            <person name="Verret F."/>
            <person name="Berges J.A."/>
            <person name="Brownlee C."/>
            <person name="Cadoret J.P."/>
            <person name="Chiovitti A."/>
            <person name="Choi C.J."/>
            <person name="Coesel S."/>
            <person name="De Martino A."/>
            <person name="Detter J.C."/>
            <person name="Durkin C."/>
            <person name="Falciatore A."/>
            <person name="Fournet J."/>
            <person name="Haruta M."/>
            <person name="Huysman M.J."/>
            <person name="Jenkins B.D."/>
            <person name="Jiroutova K."/>
            <person name="Jorgensen R.E."/>
            <person name="Joubert Y."/>
            <person name="Kaplan A."/>
            <person name="Kroger N."/>
            <person name="Kroth P.G."/>
            <person name="La Roche J."/>
            <person name="Lindquist E."/>
            <person name="Lommer M."/>
            <person name="Martin-Jezequel V."/>
            <person name="Lopez P.J."/>
            <person name="Lucas S."/>
            <person name="Mangogna M."/>
            <person name="McGinnis K."/>
            <person name="Medlin L.K."/>
            <person name="Montsant A."/>
            <person name="Oudot-Le Secq M.P."/>
            <person name="Napoli C."/>
            <person name="Obornik M."/>
            <person name="Parker M.S."/>
            <person name="Petit J.L."/>
            <person name="Porcel B.M."/>
            <person name="Poulsen N."/>
            <person name="Robison M."/>
            <person name="Rychlewski L."/>
            <person name="Rynearson T.A."/>
            <person name="Schmutz J."/>
            <person name="Shapiro H."/>
            <person name="Siaut M."/>
            <person name="Stanley M."/>
            <person name="Sussman M.R."/>
            <person name="Taylor A.R."/>
            <person name="Vardi A."/>
            <person name="von Dassow P."/>
            <person name="Vyverman W."/>
            <person name="Willis A."/>
            <person name="Wyrwicz L.S."/>
            <person name="Rokhsar D.S."/>
            <person name="Weissenbach J."/>
            <person name="Armbrust E.V."/>
            <person name="Green B.R."/>
            <person name="Van de Peer Y."/>
            <person name="Grigoriev I.V."/>
        </authorList>
    </citation>
    <scope>NUCLEOTIDE SEQUENCE [LARGE SCALE GENOMIC DNA]</scope>
    <source>
        <strain evidence="8 9">CCMP1335</strain>
    </source>
</reference>
<dbReference type="PaxDb" id="35128-Thaps3660"/>
<organism evidence="8 9">
    <name type="scientific">Thalassiosira pseudonana</name>
    <name type="common">Marine diatom</name>
    <name type="synonym">Cyclotella nana</name>
    <dbReference type="NCBI Taxonomy" id="35128"/>
    <lineage>
        <taxon>Eukaryota</taxon>
        <taxon>Sar</taxon>
        <taxon>Stramenopiles</taxon>
        <taxon>Ochrophyta</taxon>
        <taxon>Bacillariophyta</taxon>
        <taxon>Coscinodiscophyceae</taxon>
        <taxon>Thalassiosirophycidae</taxon>
        <taxon>Thalassiosirales</taxon>
        <taxon>Thalassiosiraceae</taxon>
        <taxon>Thalassiosira</taxon>
    </lineage>
</organism>
<dbReference type="InterPro" id="IPR052847">
    <property type="entry name" value="Ext_Synaptotagmin/KAHRP-like"/>
</dbReference>
<dbReference type="CDD" id="cd21669">
    <property type="entry name" value="SMP_SF"/>
    <property type="match status" value="1"/>
</dbReference>
<evidence type="ECO:0000256" key="5">
    <source>
        <dbReference type="ARBA" id="ARBA00023136"/>
    </source>
</evidence>
<dbReference type="KEGG" id="tps:THAPSDRAFT_3660"/>
<reference evidence="8 9" key="1">
    <citation type="journal article" date="2004" name="Science">
        <title>The genome of the diatom Thalassiosira pseudonana: ecology, evolution, and metabolism.</title>
        <authorList>
            <person name="Armbrust E.V."/>
            <person name="Berges J.A."/>
            <person name="Bowler C."/>
            <person name="Green B.R."/>
            <person name="Martinez D."/>
            <person name="Putnam N.H."/>
            <person name="Zhou S."/>
            <person name="Allen A.E."/>
            <person name="Apt K.E."/>
            <person name="Bechner M."/>
            <person name="Brzezinski M.A."/>
            <person name="Chaal B.K."/>
            <person name="Chiovitti A."/>
            <person name="Davis A.K."/>
            <person name="Demarest M.S."/>
            <person name="Detter J.C."/>
            <person name="Glavina T."/>
            <person name="Goodstein D."/>
            <person name="Hadi M.Z."/>
            <person name="Hellsten U."/>
            <person name="Hildebrand M."/>
            <person name="Jenkins B.D."/>
            <person name="Jurka J."/>
            <person name="Kapitonov V.V."/>
            <person name="Kroger N."/>
            <person name="Lau W.W."/>
            <person name="Lane T.W."/>
            <person name="Larimer F.W."/>
            <person name="Lippmeier J.C."/>
            <person name="Lucas S."/>
            <person name="Medina M."/>
            <person name="Montsant A."/>
            <person name="Obornik M."/>
            <person name="Parker M.S."/>
            <person name="Palenik B."/>
            <person name="Pazour G.J."/>
            <person name="Richardson P.M."/>
            <person name="Rynearson T.A."/>
            <person name="Saito M.A."/>
            <person name="Schwartz D.C."/>
            <person name="Thamatrakoln K."/>
            <person name="Valentin K."/>
            <person name="Vardi A."/>
            <person name="Wilkerson F.P."/>
            <person name="Rokhsar D.S."/>
        </authorList>
    </citation>
    <scope>NUCLEOTIDE SEQUENCE [LARGE SCALE GENOMIC DNA]</scope>
    <source>
        <strain evidence="8 9">CCMP1335</strain>
    </source>
</reference>
<feature type="compositionally biased region" description="Basic and acidic residues" evidence="6">
    <location>
        <begin position="376"/>
        <end position="386"/>
    </location>
</feature>
<evidence type="ECO:0000256" key="1">
    <source>
        <dbReference type="ARBA" id="ARBA00004370"/>
    </source>
</evidence>
<feature type="compositionally biased region" description="Basic and acidic residues" evidence="6">
    <location>
        <begin position="598"/>
        <end position="612"/>
    </location>
</feature>
<feature type="compositionally biased region" description="Basic and acidic residues" evidence="6">
    <location>
        <begin position="16"/>
        <end position="26"/>
    </location>
</feature>
<dbReference type="STRING" id="35128.B8BYE6"/>
<keyword evidence="2" id="KW-0813">Transport</keyword>
<dbReference type="InParanoid" id="B8BYE6"/>
<dbReference type="InterPro" id="IPR031468">
    <property type="entry name" value="SMP_LBD"/>
</dbReference>
<dbReference type="GeneID" id="7449498"/>
<accession>B8BYE6</accession>
<dbReference type="HOGENOM" id="CLU_290945_0_0_1"/>
<sequence length="1051" mass="114071">MSGLHPRNGVGAFEGGARRDVGDGRVGEPSWRTPAIPPRRRDSMFKSLARVAKQGANTYSNHIPFNDSHSPPLPGQTARPYAFNEKFPNPNNDSGVRSNEVARHHKRKSLWPAHFFQETLAFIAGGAAATSAFVALSTGAIFATAIVTVGALVSVFLPDGETDDDGYYYYLDEDNVDEETYEPSTADEGCDFNDDNSGSESAKSSTGTTAMGTSGDSDNNILLHTTLLDKMTIEELKKCFEGRSRADAQFPLKLSGHDVCSINEYHPRLYYPQFGASIHDDEHQEQEAIGPRHELDVLSADRQLVASLEVTCRESEECQSLLPAIANSRPQDHSEEIEPPKPRVEVIWTSAANNYYADLQSTGNGGIHNKKRKNQRQREVRPDRRLSNNNNINNAKGSNHWTIPTDAERDGALLLSDTFRVASSVFGLIADAVRFTGETAAAAAGGSARLAGSAVKIGGWAVGSLGVAIESKEASHTEKLSVDSGLTKGSKRNTRKFAGSSVQLVGSAIEQVAESLLLAGSATERVAFAAAGVAEGTVRLVEDFASSLSDMFAREGRRDISVGSPTIALTSSEDYSSIDTLDETDGGDEHSDEDTETVEMHDQHQKEEDRHGDKHIDTILSWVTYNIDLMMAETMGVASISGEALGVLFICFLASMLLLSPSQRKDHKKSDTEKKSSALPLCDKVDEKPIRISIHGPSPNISPKSEVNDDASTHSTLTLDSTMRRAGPDYRDNGSLLVHLHCIGKSVVGRFFSIALLPLKVSLTVLQWTCYLVVNKRTVLLAVYLSGWVFLSRSSQYKSSVIQRRSATSAYSSVVEAIGKSSPLYIGDSESALWLNSIFSRIWRVESTSGDTGGLEPLLSSYASASLINSLEESYSRPSGVAHVSLASFTLGSQPPIVRSIVIKNVDSDAIFMTVDVVMLLEDAVLMLDIKPSSLDYKMVPSTKVSINSFDAQMTMDVSVKVSAEYPYISFVNVSLAEIPDFNLRIVPQQESGLKGVDFASFPLISKWVKEAINSALGYYLSPQLISVDIPGWLYGNATDGETVKYYLSGS</sequence>
<keyword evidence="9" id="KW-1185">Reference proteome</keyword>
<dbReference type="PANTHER" id="PTHR47042:SF4">
    <property type="entry name" value="OS02G0313700 PROTEIN"/>
    <property type="match status" value="1"/>
</dbReference>
<dbReference type="Pfam" id="PF25669">
    <property type="entry name" value="SMP_MUG190-like"/>
    <property type="match status" value="1"/>
</dbReference>
<keyword evidence="5" id="KW-0472">Membrane</keyword>
<feature type="compositionally biased region" description="Low complexity" evidence="6">
    <location>
        <begin position="201"/>
        <end position="216"/>
    </location>
</feature>
<evidence type="ECO:0000313" key="9">
    <source>
        <dbReference type="Proteomes" id="UP000001449"/>
    </source>
</evidence>
<evidence type="ECO:0000256" key="4">
    <source>
        <dbReference type="ARBA" id="ARBA00023121"/>
    </source>
</evidence>
<comment type="subcellular location">
    <subcellularLocation>
        <location evidence="1">Membrane</location>
    </subcellularLocation>
</comment>
<keyword evidence="4" id="KW-0446">Lipid-binding</keyword>
<dbReference type="GO" id="GO:0008289">
    <property type="term" value="F:lipid binding"/>
    <property type="evidence" value="ECO:0007669"/>
    <property type="project" value="UniProtKB-KW"/>
</dbReference>
<dbReference type="GO" id="GO:0016020">
    <property type="term" value="C:membrane"/>
    <property type="evidence" value="ECO:0007669"/>
    <property type="project" value="UniProtKB-SubCell"/>
</dbReference>
<evidence type="ECO:0000256" key="3">
    <source>
        <dbReference type="ARBA" id="ARBA00023055"/>
    </source>
</evidence>
<dbReference type="EMBL" id="CM000640">
    <property type="protein sequence ID" value="EED94361.1"/>
    <property type="molecule type" value="Genomic_DNA"/>
</dbReference>
<dbReference type="eggNOG" id="KOG1012">
    <property type="taxonomic scope" value="Eukaryota"/>
</dbReference>
<gene>
    <name evidence="8" type="ORF">THAPSDRAFT_3660</name>
</gene>
<feature type="region of interest" description="Disordered" evidence="6">
    <location>
        <begin position="573"/>
        <end position="612"/>
    </location>
</feature>
<protein>
    <recommendedName>
        <fullName evidence="7">SMP-LTD domain-containing protein</fullName>
    </recommendedName>
</protein>
<dbReference type="GO" id="GO:0006869">
    <property type="term" value="P:lipid transport"/>
    <property type="evidence" value="ECO:0007669"/>
    <property type="project" value="UniProtKB-KW"/>
</dbReference>
<dbReference type="RefSeq" id="XP_002288925.1">
    <property type="nucleotide sequence ID" value="XM_002288889.1"/>
</dbReference>
<feature type="region of interest" description="Disordered" evidence="6">
    <location>
        <begin position="691"/>
        <end position="714"/>
    </location>
</feature>
<dbReference type="AlphaFoldDB" id="B8BYE6"/>
<keyword evidence="3" id="KW-0445">Lipid transport</keyword>
<dbReference type="Proteomes" id="UP000001449">
    <property type="component" value="Chromosome 3"/>
</dbReference>
<feature type="region of interest" description="Disordered" evidence="6">
    <location>
        <begin position="178"/>
        <end position="216"/>
    </location>
</feature>
<dbReference type="PANTHER" id="PTHR47042">
    <property type="entry name" value="C2 DOMAIN-CONTAINING PROTEIN-LIKE"/>
    <property type="match status" value="1"/>
</dbReference>
<evidence type="ECO:0000313" key="8">
    <source>
        <dbReference type="EMBL" id="EED94361.1"/>
    </source>
</evidence>
<evidence type="ECO:0000256" key="6">
    <source>
        <dbReference type="SAM" id="MobiDB-lite"/>
    </source>
</evidence>
<evidence type="ECO:0000256" key="2">
    <source>
        <dbReference type="ARBA" id="ARBA00022448"/>
    </source>
</evidence>